<name>L0FAF0_DESDL</name>
<evidence type="ECO:0000256" key="1">
    <source>
        <dbReference type="SAM" id="MobiDB-lite"/>
    </source>
</evidence>
<evidence type="ECO:0000313" key="2">
    <source>
        <dbReference type="EMBL" id="AGA69923.1"/>
    </source>
</evidence>
<evidence type="ECO:0000313" key="3">
    <source>
        <dbReference type="Proteomes" id="UP000010797"/>
    </source>
</evidence>
<keyword evidence="3" id="KW-1185">Reference proteome</keyword>
<reference evidence="3" key="1">
    <citation type="submission" date="2012-02" db="EMBL/GenBank/DDBJ databases">
        <title>Complete sequence of Desulfitobacterium dichloroeliminans LMG P-21439.</title>
        <authorList>
            <person name="Lucas S."/>
            <person name="Han J."/>
            <person name="Lapidus A."/>
            <person name="Cheng J.-F."/>
            <person name="Goodwin L."/>
            <person name="Pitluck S."/>
            <person name="Peters L."/>
            <person name="Ovchinnikova G."/>
            <person name="Teshima H."/>
            <person name="Detter J.C."/>
            <person name="Han C."/>
            <person name="Tapia R."/>
            <person name="Land M."/>
            <person name="Hauser L."/>
            <person name="Kyrpides N."/>
            <person name="Ivanova N."/>
            <person name="Pagani I."/>
            <person name="Kruse T."/>
            <person name="de Vos W.M."/>
            <person name="Boon N."/>
            <person name="Smidt H."/>
            <person name="Woyke T."/>
        </authorList>
    </citation>
    <scope>NUCLEOTIDE SEQUENCE [LARGE SCALE GENOMIC DNA]</scope>
    <source>
        <strain evidence="3">LMG P-21439 / DCA1</strain>
    </source>
</reference>
<dbReference type="HOGENOM" id="CLU_219039_0_0_9"/>
<dbReference type="KEGG" id="ddl:Desdi_2499"/>
<feature type="region of interest" description="Disordered" evidence="1">
    <location>
        <begin position="1"/>
        <end position="38"/>
    </location>
</feature>
<proteinExistence type="predicted"/>
<protein>
    <submittedName>
        <fullName evidence="2">Uncharacterized protein</fullName>
    </submittedName>
</protein>
<organism evidence="2 3">
    <name type="scientific">Desulfitobacterium dichloroeliminans (strain LMG P-21439 / DCA1)</name>
    <dbReference type="NCBI Taxonomy" id="871963"/>
    <lineage>
        <taxon>Bacteria</taxon>
        <taxon>Bacillati</taxon>
        <taxon>Bacillota</taxon>
        <taxon>Clostridia</taxon>
        <taxon>Eubacteriales</taxon>
        <taxon>Desulfitobacteriaceae</taxon>
        <taxon>Desulfitobacterium</taxon>
    </lineage>
</organism>
<dbReference type="AlphaFoldDB" id="L0FAF0"/>
<dbReference type="Proteomes" id="UP000010797">
    <property type="component" value="Chromosome"/>
</dbReference>
<gene>
    <name evidence="2" type="ordered locus">Desdi_2499</name>
</gene>
<dbReference type="EMBL" id="CP003344">
    <property type="protein sequence ID" value="AGA69923.1"/>
    <property type="molecule type" value="Genomic_DNA"/>
</dbReference>
<accession>L0FAF0</accession>
<sequence>MMSDKQTDKTRTHAPNADDKTQSPNKSDRYIDKATKQK</sequence>